<reference evidence="2" key="1">
    <citation type="journal article" date="2013" name="Genetics">
        <title>The draft genome and transcriptome of Panagrellus redivivus are shaped by the harsh demands of a free-living lifestyle.</title>
        <authorList>
            <person name="Srinivasan J."/>
            <person name="Dillman A.R."/>
            <person name="Macchietto M.G."/>
            <person name="Heikkinen L."/>
            <person name="Lakso M."/>
            <person name="Fracchia K.M."/>
            <person name="Antoshechkin I."/>
            <person name="Mortazavi A."/>
            <person name="Wong G."/>
            <person name="Sternberg P.W."/>
        </authorList>
    </citation>
    <scope>NUCLEOTIDE SEQUENCE [LARGE SCALE GENOMIC DNA]</scope>
    <source>
        <strain evidence="2">MT8872</strain>
    </source>
</reference>
<dbReference type="InterPro" id="IPR012292">
    <property type="entry name" value="Globin/Proto"/>
</dbReference>
<keyword evidence="2" id="KW-1185">Reference proteome</keyword>
<dbReference type="WBParaSite" id="Pan_g23793.t1">
    <property type="protein sequence ID" value="Pan_g23793.t1"/>
    <property type="gene ID" value="Pan_g23793"/>
</dbReference>
<accession>A0A7E4VSX5</accession>
<dbReference type="Proteomes" id="UP000492821">
    <property type="component" value="Unassembled WGS sequence"/>
</dbReference>
<feature type="compositionally biased region" description="Polar residues" evidence="1">
    <location>
        <begin position="51"/>
        <end position="65"/>
    </location>
</feature>
<protein>
    <submittedName>
        <fullName evidence="3">Globin family profile domain-containing protein</fullName>
    </submittedName>
</protein>
<dbReference type="GO" id="GO:0020037">
    <property type="term" value="F:heme binding"/>
    <property type="evidence" value="ECO:0007669"/>
    <property type="project" value="InterPro"/>
</dbReference>
<dbReference type="Gene3D" id="1.10.490.10">
    <property type="entry name" value="Globins"/>
    <property type="match status" value="1"/>
</dbReference>
<organism evidence="2 3">
    <name type="scientific">Panagrellus redivivus</name>
    <name type="common">Microworm</name>
    <dbReference type="NCBI Taxonomy" id="6233"/>
    <lineage>
        <taxon>Eukaryota</taxon>
        <taxon>Metazoa</taxon>
        <taxon>Ecdysozoa</taxon>
        <taxon>Nematoda</taxon>
        <taxon>Chromadorea</taxon>
        <taxon>Rhabditida</taxon>
        <taxon>Tylenchina</taxon>
        <taxon>Panagrolaimomorpha</taxon>
        <taxon>Panagrolaimoidea</taxon>
        <taxon>Panagrolaimidae</taxon>
        <taxon>Panagrellus</taxon>
    </lineage>
</organism>
<name>A0A7E4VSX5_PANRE</name>
<sequence length="286" mass="31920">MDRRQSVNTGRVCQPPTIRVGTSISFNEGLIASGTGNSSNSLQVDRPQISRGRSGSACSERSNSIKGKHPVSIRYRQLIASCFQNPHEVVGRKILKRTVEMRSDFAKFYFAATQEQREELEESIKVLLKKTVCNIDFLDEMKRMAEDFGEKLVHYRSAGFKADFFSCLADATIKECTFLDNAVHPAHQTLSAFSQFITMVFSSVRDGFYNEMRRLRRASNSFSTGSGGSRKKTSIDSNSNFELALPSRSASPSGDSRLSDECFTPTVHECEEGFLKPPTMVSARMC</sequence>
<evidence type="ECO:0000313" key="2">
    <source>
        <dbReference type="Proteomes" id="UP000492821"/>
    </source>
</evidence>
<feature type="region of interest" description="Disordered" evidence="1">
    <location>
        <begin position="36"/>
        <end position="65"/>
    </location>
</feature>
<dbReference type="GO" id="GO:0019825">
    <property type="term" value="F:oxygen binding"/>
    <property type="evidence" value="ECO:0007669"/>
    <property type="project" value="InterPro"/>
</dbReference>
<reference evidence="3" key="2">
    <citation type="submission" date="2020-10" db="UniProtKB">
        <authorList>
            <consortium name="WormBaseParasite"/>
        </authorList>
    </citation>
    <scope>IDENTIFICATION</scope>
</reference>
<proteinExistence type="predicted"/>
<evidence type="ECO:0000256" key="1">
    <source>
        <dbReference type="SAM" id="MobiDB-lite"/>
    </source>
</evidence>
<dbReference type="AlphaFoldDB" id="A0A7E4VSX5"/>
<evidence type="ECO:0000313" key="3">
    <source>
        <dbReference type="WBParaSite" id="Pan_g23793.t1"/>
    </source>
</evidence>